<dbReference type="OrthoDB" id="3269759at2759"/>
<organism evidence="1 2">
    <name type="scientific">Psilocybe cyanescens</name>
    <dbReference type="NCBI Taxonomy" id="93625"/>
    <lineage>
        <taxon>Eukaryota</taxon>
        <taxon>Fungi</taxon>
        <taxon>Dikarya</taxon>
        <taxon>Basidiomycota</taxon>
        <taxon>Agaricomycotina</taxon>
        <taxon>Agaricomycetes</taxon>
        <taxon>Agaricomycetidae</taxon>
        <taxon>Agaricales</taxon>
        <taxon>Agaricineae</taxon>
        <taxon>Strophariaceae</taxon>
        <taxon>Psilocybe</taxon>
    </lineage>
</organism>
<gene>
    <name evidence="1" type="ORF">CVT25_013294</name>
</gene>
<evidence type="ECO:0000313" key="2">
    <source>
        <dbReference type="Proteomes" id="UP000283269"/>
    </source>
</evidence>
<protein>
    <recommendedName>
        <fullName evidence="3">Retrotransposon gag domain-containing protein</fullName>
    </recommendedName>
</protein>
<sequence>MSSTIKLGNDFMKIPRLDKAGKNWVIYKARFLWSIDARRKLEHVDGSAVAPADPVVCVANQVLTSAEVTLDAEWWKEMKTWNQGEAIVKQQIASTISDSEFMKICGKETAYDIWEALEGEFKNKSRMVSVDLHHWLQQERCAERGDVRAHFSKLRLMRKDLAAMGQVPSEDDFYAIIMGSLPAAYDPYISAVNATFSIIRTTLSAEQLMHTPHTV</sequence>
<proteinExistence type="predicted"/>
<reference evidence="1 2" key="1">
    <citation type="journal article" date="2018" name="Evol. Lett.">
        <title>Horizontal gene cluster transfer increased hallucinogenic mushroom diversity.</title>
        <authorList>
            <person name="Reynolds H.T."/>
            <person name="Vijayakumar V."/>
            <person name="Gluck-Thaler E."/>
            <person name="Korotkin H.B."/>
            <person name="Matheny P.B."/>
            <person name="Slot J.C."/>
        </authorList>
    </citation>
    <scope>NUCLEOTIDE SEQUENCE [LARGE SCALE GENOMIC DNA]</scope>
    <source>
        <strain evidence="1 2">2631</strain>
    </source>
</reference>
<comment type="caution">
    <text evidence="1">The sequence shown here is derived from an EMBL/GenBank/DDBJ whole genome shotgun (WGS) entry which is preliminary data.</text>
</comment>
<dbReference type="AlphaFoldDB" id="A0A409XWN9"/>
<accession>A0A409XWN9</accession>
<dbReference type="PANTHER" id="PTHR47481:SF31">
    <property type="entry name" value="OS01G0873500 PROTEIN"/>
    <property type="match status" value="1"/>
</dbReference>
<dbReference type="InParanoid" id="A0A409XWN9"/>
<dbReference type="PANTHER" id="PTHR47481">
    <property type="match status" value="1"/>
</dbReference>
<dbReference type="Proteomes" id="UP000283269">
    <property type="component" value="Unassembled WGS sequence"/>
</dbReference>
<dbReference type="STRING" id="93625.A0A409XWN9"/>
<evidence type="ECO:0008006" key="3">
    <source>
        <dbReference type="Google" id="ProtNLM"/>
    </source>
</evidence>
<dbReference type="Pfam" id="PF14223">
    <property type="entry name" value="Retrotran_gag_2"/>
    <property type="match status" value="1"/>
</dbReference>
<evidence type="ECO:0000313" key="1">
    <source>
        <dbReference type="EMBL" id="PPQ95155.1"/>
    </source>
</evidence>
<name>A0A409XWN9_PSICY</name>
<dbReference type="EMBL" id="NHYD01000071">
    <property type="protein sequence ID" value="PPQ95155.1"/>
    <property type="molecule type" value="Genomic_DNA"/>
</dbReference>
<keyword evidence="2" id="KW-1185">Reference proteome</keyword>